<gene>
    <name evidence="10" type="primary">hyfB</name>
    <name evidence="10" type="ORF">E6P07_04125</name>
</gene>
<name>A0A6I6EFX4_THETI</name>
<feature type="transmembrane region" description="Helical" evidence="8">
    <location>
        <begin position="287"/>
        <end position="304"/>
    </location>
</feature>
<organism evidence="10 11">
    <name type="scientific">Thermochromatium tepidum ATCC 43061</name>
    <dbReference type="NCBI Taxonomy" id="316276"/>
    <lineage>
        <taxon>Bacteria</taxon>
        <taxon>Pseudomonadati</taxon>
        <taxon>Pseudomonadota</taxon>
        <taxon>Gammaproteobacteria</taxon>
        <taxon>Chromatiales</taxon>
        <taxon>Chromatiaceae</taxon>
        <taxon>Thermochromatium</taxon>
    </lineage>
</organism>
<keyword evidence="2" id="KW-1003">Cell membrane</keyword>
<keyword evidence="11" id="KW-1185">Reference proteome</keyword>
<dbReference type="PANTHER" id="PTHR42682:SF3">
    <property type="entry name" value="FORMATE HYDROGENLYASE SUBUNIT 3-RELATED"/>
    <property type="match status" value="1"/>
</dbReference>
<feature type="transmembrane region" description="Helical" evidence="8">
    <location>
        <begin position="21"/>
        <end position="40"/>
    </location>
</feature>
<evidence type="ECO:0000256" key="1">
    <source>
        <dbReference type="ARBA" id="ARBA00004651"/>
    </source>
</evidence>
<dbReference type="GO" id="GO:0016491">
    <property type="term" value="F:oxidoreductase activity"/>
    <property type="evidence" value="ECO:0007669"/>
    <property type="project" value="UniProtKB-KW"/>
</dbReference>
<evidence type="ECO:0000313" key="11">
    <source>
        <dbReference type="Proteomes" id="UP000426424"/>
    </source>
</evidence>
<sequence length="709" mass="76323">MNTQERARIKETVQTLIEPRSRVFHVSLALASLAVILAFASVGASLALASLAVLLAFASIGTSLLASRQPHLLRLVAIPLLGLAGVVALLAGLWTLIGGTEASAVLPFGLPWLHWQVRLDPLAGVFLVLIGLVTGAVSLYGLDYVRHFENGRESLAALGGFSGLFVVGMLLVVLADDAFLFMVAWELMSLSSYFLVAFQHEHAANRRAAFLYLLMAHFGGLAILLGFGVLAAFGGGFDFDAMRTAQLTPLWAGVAFGLTFLGFGLKAGLVPFHAWLPEAHPVAPSHISALMSGVMLKVAVYGFIRLVLDLNGELHWSWGVILITVGSLSALVGVLFALIQTDLKRLLAYSSIENLGIVFIALGLTLLFASTGHPNLAALALVAALYHALNHALFKSLLFLGAGAILHSTHERDLEQMGGLLRRMPWTGSFFLIGCLSISALPPFNGFVSEWLIFQSALQAWNLESGVLRSLVPIASAVLALTGALVAATFVKVYGIAFLGQARSRHVRRARPSPKGMWAGQGVLAVLCVLFGMLPTQILSLLDSVAAQLLGTGVPQADASGWLWLTPISAETASYSAPLTILLLALIAGAAIWWFKRHASWRVRRCDPWDCGFTPPTPRMQSSAASFAQPIRRVFALLFVIDEALEQSADGITRYRLRVADRAWGWLYLPMARAVDASSQQVARLQSGNVRIYLGWTLATLFVLLWIIA</sequence>
<feature type="transmembrane region" description="Helical" evidence="8">
    <location>
        <begin position="474"/>
        <end position="495"/>
    </location>
</feature>
<keyword evidence="6 8" id="KW-0472">Membrane</keyword>
<evidence type="ECO:0000256" key="7">
    <source>
        <dbReference type="RuleBase" id="RU000320"/>
    </source>
</evidence>
<dbReference type="PRINTS" id="PR01434">
    <property type="entry name" value="NADHDHGNASE5"/>
</dbReference>
<dbReference type="KEGG" id="ttp:E6P07_04125"/>
<dbReference type="EMBL" id="CP039268">
    <property type="protein sequence ID" value="QGU32247.1"/>
    <property type="molecule type" value="Genomic_DNA"/>
</dbReference>
<reference evidence="10 11" key="1">
    <citation type="submission" date="2019-12" db="EMBL/GenBank/DDBJ databases">
        <title>The complete genome of the thermophilic, anoxygenic phototrophic gammaproteobacterium Thermochromatium tepidum.</title>
        <authorList>
            <person name="Sattley W.M."/>
            <person name="Swingley W.D."/>
            <person name="Burchell B.M."/>
            <person name="Gurbani S.A."/>
            <person name="Kujawa C.M."/>
            <person name="Nuccio D.A."/>
            <person name="Schladweiler J."/>
            <person name="Shaffer K.N."/>
            <person name="Stokes L.M."/>
            <person name="Touchman J.W."/>
            <person name="Blankenship R.E."/>
            <person name="Madigan M.T."/>
        </authorList>
    </citation>
    <scope>NUCLEOTIDE SEQUENCE [LARGE SCALE GENOMIC DNA]</scope>
    <source>
        <strain evidence="10 11">ATCC 43061</strain>
    </source>
</reference>
<evidence type="ECO:0000256" key="2">
    <source>
        <dbReference type="ARBA" id="ARBA00022475"/>
    </source>
</evidence>
<dbReference type="NCBIfam" id="NF005086">
    <property type="entry name" value="PRK06521.1"/>
    <property type="match status" value="1"/>
</dbReference>
<proteinExistence type="predicted"/>
<dbReference type="PANTHER" id="PTHR42682">
    <property type="entry name" value="HYDROGENASE-4 COMPONENT F"/>
    <property type="match status" value="1"/>
</dbReference>
<protein>
    <submittedName>
        <fullName evidence="10">Hydrogenase 4 subunit B</fullName>
    </submittedName>
</protein>
<feature type="transmembrane region" description="Helical" evidence="8">
    <location>
        <begin position="516"/>
        <end position="534"/>
    </location>
</feature>
<feature type="transmembrane region" description="Helical" evidence="8">
    <location>
        <begin position="72"/>
        <end position="97"/>
    </location>
</feature>
<keyword evidence="5" id="KW-0560">Oxidoreductase</keyword>
<evidence type="ECO:0000256" key="4">
    <source>
        <dbReference type="ARBA" id="ARBA00022989"/>
    </source>
</evidence>
<feature type="transmembrane region" description="Helical" evidence="8">
    <location>
        <begin position="122"/>
        <end position="142"/>
    </location>
</feature>
<dbReference type="Pfam" id="PF00361">
    <property type="entry name" value="Proton_antipo_M"/>
    <property type="match status" value="1"/>
</dbReference>
<feature type="transmembrane region" description="Helical" evidence="8">
    <location>
        <begin position="430"/>
        <end position="454"/>
    </location>
</feature>
<dbReference type="InterPro" id="IPR001750">
    <property type="entry name" value="ND/Mrp_TM"/>
</dbReference>
<evidence type="ECO:0000256" key="8">
    <source>
        <dbReference type="SAM" id="Phobius"/>
    </source>
</evidence>
<dbReference type="InterPro" id="IPR052175">
    <property type="entry name" value="ComplexI-like_HydComp"/>
</dbReference>
<comment type="subcellular location">
    <subcellularLocation>
        <location evidence="1">Cell membrane</location>
        <topology evidence="1">Multi-pass membrane protein</topology>
    </subcellularLocation>
    <subcellularLocation>
        <location evidence="7">Membrane</location>
        <topology evidence="7">Multi-pass membrane protein</topology>
    </subcellularLocation>
</comment>
<evidence type="ECO:0000259" key="9">
    <source>
        <dbReference type="Pfam" id="PF00361"/>
    </source>
</evidence>
<feature type="transmembrane region" description="Helical" evidence="8">
    <location>
        <begin position="179"/>
        <end position="198"/>
    </location>
</feature>
<feature type="transmembrane region" description="Helical" evidence="8">
    <location>
        <begin position="253"/>
        <end position="275"/>
    </location>
</feature>
<dbReference type="Proteomes" id="UP000426424">
    <property type="component" value="Chromosome"/>
</dbReference>
<feature type="transmembrane region" description="Helical" evidence="8">
    <location>
        <begin position="46"/>
        <end position="65"/>
    </location>
</feature>
<feature type="transmembrane region" description="Helical" evidence="8">
    <location>
        <begin position="346"/>
        <end position="368"/>
    </location>
</feature>
<accession>A0A6I6EFX4</accession>
<feature type="domain" description="NADH:quinone oxidoreductase/Mrp antiporter transmembrane" evidence="9">
    <location>
        <begin position="175"/>
        <end position="460"/>
    </location>
</feature>
<feature type="transmembrane region" description="Helical" evidence="8">
    <location>
        <begin position="388"/>
        <end position="409"/>
    </location>
</feature>
<dbReference type="AlphaFoldDB" id="A0A6I6EFX4"/>
<keyword evidence="3 7" id="KW-0812">Transmembrane</keyword>
<feature type="transmembrane region" description="Helical" evidence="8">
    <location>
        <begin position="154"/>
        <end position="173"/>
    </location>
</feature>
<evidence type="ECO:0000256" key="5">
    <source>
        <dbReference type="ARBA" id="ARBA00023002"/>
    </source>
</evidence>
<keyword evidence="4 8" id="KW-1133">Transmembrane helix</keyword>
<dbReference type="GO" id="GO:0005886">
    <property type="term" value="C:plasma membrane"/>
    <property type="evidence" value="ECO:0007669"/>
    <property type="project" value="UniProtKB-SubCell"/>
</dbReference>
<evidence type="ECO:0000256" key="6">
    <source>
        <dbReference type="ARBA" id="ARBA00023136"/>
    </source>
</evidence>
<evidence type="ECO:0000256" key="3">
    <source>
        <dbReference type="ARBA" id="ARBA00022692"/>
    </source>
</evidence>
<dbReference type="OrthoDB" id="9768329at2"/>
<evidence type="ECO:0000313" key="10">
    <source>
        <dbReference type="EMBL" id="QGU32247.1"/>
    </source>
</evidence>
<feature type="transmembrane region" description="Helical" evidence="8">
    <location>
        <begin position="316"/>
        <end position="339"/>
    </location>
</feature>
<feature type="transmembrane region" description="Helical" evidence="8">
    <location>
        <begin position="575"/>
        <end position="595"/>
    </location>
</feature>
<feature type="transmembrane region" description="Helical" evidence="8">
    <location>
        <begin position="210"/>
        <end position="233"/>
    </location>
</feature>
<feature type="transmembrane region" description="Helical" evidence="8">
    <location>
        <begin position="690"/>
        <end position="708"/>
    </location>
</feature>